<organism evidence="3">
    <name type="scientific">Fagus sylvatica</name>
    <name type="common">Beechnut</name>
    <dbReference type="NCBI Taxonomy" id="28930"/>
    <lineage>
        <taxon>Eukaryota</taxon>
        <taxon>Viridiplantae</taxon>
        <taxon>Streptophyta</taxon>
        <taxon>Embryophyta</taxon>
        <taxon>Tracheophyta</taxon>
        <taxon>Spermatophyta</taxon>
        <taxon>Magnoliopsida</taxon>
        <taxon>eudicotyledons</taxon>
        <taxon>Gunneridae</taxon>
        <taxon>Pentapetalae</taxon>
        <taxon>rosids</taxon>
        <taxon>fabids</taxon>
        <taxon>Fagales</taxon>
        <taxon>Fagaceae</taxon>
        <taxon>Fagus</taxon>
    </lineage>
</organism>
<feature type="region of interest" description="Disordered" evidence="1">
    <location>
        <begin position="1"/>
        <end position="20"/>
    </location>
</feature>
<accession>A0A2N9I8P4</accession>
<dbReference type="Pfam" id="PF14223">
    <property type="entry name" value="Retrotran_gag_2"/>
    <property type="match status" value="1"/>
</dbReference>
<dbReference type="Pfam" id="PF07727">
    <property type="entry name" value="RVT_2"/>
    <property type="match status" value="1"/>
</dbReference>
<dbReference type="PANTHER" id="PTHR47481">
    <property type="match status" value="1"/>
</dbReference>
<dbReference type="SUPFAM" id="SSF56672">
    <property type="entry name" value="DNA/RNA polymerases"/>
    <property type="match status" value="1"/>
</dbReference>
<evidence type="ECO:0000313" key="3">
    <source>
        <dbReference type="EMBL" id="SPD22336.1"/>
    </source>
</evidence>
<proteinExistence type="predicted"/>
<sequence length="657" mass="73118">MSSSANQTSDPRPNTHPISSTENALIALNITTQINEKLTPSTFPQWRAQFEALLIEYNLLNYVHGISECPSSAGTSLTELNKTHWVCQDKLILSAILASTSTTITPLIATAKTSHEAWKKLHHMYASKSRTRAMQLKEELTLFQRGNRSIPDYFHTVKALADEIALINHPISDDDLTFYILNGLGSDFREIAAPIRARKTSLAFEELHDILVGHESYLRRLEASTQQLVASTNYSHCHKQNSSSYGHIAKSCPQLHSLGVTANCAHTSSQQDQKWLLDSAASHNITGDLANLTVHSKYDGTNEVVIGDGSVAQPSAAPVVSEPVSAVDHLLQFHPLAGCNPVSCKWVFRVKRKANGSIDRFKARLVARGYHQRPGIDYTKTFSPVVKPATIRSVLTVAVMQGWTLRQMDVNNAFLHGQITEDVYMSQPPGFKDQSKTQSCVQADSSLFIYRSGSLICYLLVYVDELVLTGNDSSFVQSIIQQFGAKFSLKDKGNLHYFLGVEVIPTRAGLFLSQHKYVRDLLSKTKMVGAKDVSTPLSTSTSLKLVDGIASFDSTEFRRVIGSLQYLSLTRPDISFAVNKLSQFMHKPTTTHRTAVKRLLRYLKQTIFHDIQLQKDTPWHLTTYSDADWVGNVDDRTSTSAYISFLGHNPISWSSKK</sequence>
<dbReference type="InterPro" id="IPR043502">
    <property type="entry name" value="DNA/RNA_pol_sf"/>
</dbReference>
<dbReference type="EMBL" id="OIVN01005412">
    <property type="protein sequence ID" value="SPD22336.1"/>
    <property type="molecule type" value="Genomic_DNA"/>
</dbReference>
<gene>
    <name evidence="3" type="ORF">FSB_LOCUS50218</name>
</gene>
<feature type="domain" description="Reverse transcriptase Ty1/copia-type" evidence="2">
    <location>
        <begin position="339"/>
        <end position="451"/>
    </location>
</feature>
<dbReference type="PANTHER" id="PTHR47481:SF9">
    <property type="entry name" value="RETROTRANSPOSON GAG DOMAIN-CONTAINING PROTEIN"/>
    <property type="match status" value="1"/>
</dbReference>
<dbReference type="InterPro" id="IPR013103">
    <property type="entry name" value="RVT_2"/>
</dbReference>
<dbReference type="AlphaFoldDB" id="A0A2N9I8P4"/>
<protein>
    <recommendedName>
        <fullName evidence="2">Reverse transcriptase Ty1/copia-type domain-containing protein</fullName>
    </recommendedName>
</protein>
<name>A0A2N9I8P4_FAGSY</name>
<reference evidence="3" key="1">
    <citation type="submission" date="2018-02" db="EMBL/GenBank/DDBJ databases">
        <authorList>
            <person name="Cohen D.B."/>
            <person name="Kent A.D."/>
        </authorList>
    </citation>
    <scope>NUCLEOTIDE SEQUENCE</scope>
</reference>
<evidence type="ECO:0000259" key="2">
    <source>
        <dbReference type="Pfam" id="PF07727"/>
    </source>
</evidence>
<evidence type="ECO:0000256" key="1">
    <source>
        <dbReference type="SAM" id="MobiDB-lite"/>
    </source>
</evidence>